<evidence type="ECO:0000259" key="6">
    <source>
        <dbReference type="PROSITE" id="PS50926"/>
    </source>
</evidence>
<dbReference type="GO" id="GO:0003824">
    <property type="term" value="F:catalytic activity"/>
    <property type="evidence" value="ECO:0007669"/>
    <property type="project" value="InterPro"/>
</dbReference>
<keyword evidence="9" id="KW-1185">Reference proteome</keyword>
<dbReference type="EMBL" id="CP000742">
    <property type="protein sequence ID" value="ABR55354.1"/>
    <property type="molecule type" value="Genomic_DNA"/>
</dbReference>
<dbReference type="OrthoDB" id="358785at2157"/>
<dbReference type="GO" id="GO:0046872">
    <property type="term" value="F:metal ion binding"/>
    <property type="evidence" value="ECO:0007669"/>
    <property type="project" value="UniProtKB-KW"/>
</dbReference>
<accession>A6US82</accession>
<keyword evidence="4" id="KW-0408">Iron</keyword>
<dbReference type="eggNOG" id="arCOG01359">
    <property type="taxonomic scope" value="Archaea"/>
</dbReference>
<evidence type="ECO:0000256" key="1">
    <source>
        <dbReference type="ARBA" id="ARBA00022485"/>
    </source>
</evidence>
<keyword evidence="3" id="KW-0479">Metal-binding</keyword>
<evidence type="ECO:0000256" key="3">
    <source>
        <dbReference type="ARBA" id="ARBA00022723"/>
    </source>
</evidence>
<dbReference type="InterPro" id="IPR002792">
    <property type="entry name" value="TRAM_dom"/>
</dbReference>
<dbReference type="AlphaFoldDB" id="A6US82"/>
<dbReference type="SUPFAM" id="SSF102114">
    <property type="entry name" value="Radical SAM enzymes"/>
    <property type="match status" value="1"/>
</dbReference>
<dbReference type="SFLD" id="SFLDS00029">
    <property type="entry name" value="Radical_SAM"/>
    <property type="match status" value="1"/>
</dbReference>
<dbReference type="GO" id="GO:0051539">
    <property type="term" value="F:4 iron, 4 sulfur cluster binding"/>
    <property type="evidence" value="ECO:0007669"/>
    <property type="project" value="UniProtKB-KW"/>
</dbReference>
<dbReference type="PANTHER" id="PTHR43324">
    <property type="match status" value="1"/>
</dbReference>
<dbReference type="PROSITE" id="PS51918">
    <property type="entry name" value="RADICAL_SAM"/>
    <property type="match status" value="1"/>
</dbReference>
<dbReference type="GeneID" id="5324791"/>
<evidence type="ECO:0000256" key="4">
    <source>
        <dbReference type="ARBA" id="ARBA00023004"/>
    </source>
</evidence>
<reference evidence="8" key="1">
    <citation type="submission" date="2007-06" db="EMBL/GenBank/DDBJ databases">
        <title>Complete sequence of Methanococcus vannielii SB.</title>
        <authorList>
            <consortium name="US DOE Joint Genome Institute"/>
            <person name="Copeland A."/>
            <person name="Lucas S."/>
            <person name="Lapidus A."/>
            <person name="Barry K."/>
            <person name="Glavina del Rio T."/>
            <person name="Dalin E."/>
            <person name="Tice H."/>
            <person name="Pitluck S."/>
            <person name="Chain P."/>
            <person name="Malfatti S."/>
            <person name="Shin M."/>
            <person name="Vergez L."/>
            <person name="Schmutz J."/>
            <person name="Larimer F."/>
            <person name="Land M."/>
            <person name="Hauser L."/>
            <person name="Kyrpides N."/>
            <person name="Anderson I."/>
            <person name="Sieprawska-Lupa M."/>
            <person name="Whitman W.B."/>
            <person name="Richardson P."/>
        </authorList>
    </citation>
    <scope>NUCLEOTIDE SEQUENCE [LARGE SCALE GENOMIC DNA]</scope>
    <source>
        <strain evidence="8">SB</strain>
    </source>
</reference>
<feature type="domain" description="TRAM" evidence="6">
    <location>
        <begin position="445"/>
        <end position="509"/>
    </location>
</feature>
<proteinExistence type="predicted"/>
<evidence type="ECO:0000259" key="7">
    <source>
        <dbReference type="PROSITE" id="PS51918"/>
    </source>
</evidence>
<dbReference type="STRING" id="406327.Mevan_1460"/>
<evidence type="ECO:0000256" key="2">
    <source>
        <dbReference type="ARBA" id="ARBA00022691"/>
    </source>
</evidence>
<dbReference type="PROSITE" id="PS50926">
    <property type="entry name" value="TRAM"/>
    <property type="match status" value="1"/>
</dbReference>
<keyword evidence="5" id="KW-0411">Iron-sulfur</keyword>
<name>A6US82_METVS</name>
<dbReference type="RefSeq" id="WP_012066268.1">
    <property type="nucleotide sequence ID" value="NC_009634.1"/>
</dbReference>
<organism evidence="8 9">
    <name type="scientific">Methanococcus vannielii (strain ATCC 35089 / DSM 1224 / JCM 13029 / OCM 148 / SB)</name>
    <dbReference type="NCBI Taxonomy" id="406327"/>
    <lineage>
        <taxon>Archaea</taxon>
        <taxon>Methanobacteriati</taxon>
        <taxon>Methanobacteriota</taxon>
        <taxon>Methanomada group</taxon>
        <taxon>Methanococci</taxon>
        <taxon>Methanococcales</taxon>
        <taxon>Methanococcaceae</taxon>
        <taxon>Methanococcus</taxon>
    </lineage>
</organism>
<sequence>MKFLILDGYTDEPAGLGVPPYIGTYPRYTAGVLYKFKHEVDYITIDKIRKEVKTGYDFNRYDCVIAICGFHTPGKYLNANPATLREFVSLLYNFKGLKILGGPVATKFGSSLEGGKIKDESNLKYFFDVVSEGDLEAVLHDLALNNFNPEKIDNKRLRTYEELDDFIKYGTKIVKLHPNYPNIIAEIETARGCSRAHSGGCSFCTEPKRYGTPKFRNSENIIFEVKNLYENGIEYFRIGRQPCIFSYMAKDDSEEIPKPNVFEIEKLFRGINAVSKPKVLHIDNANPSVISRHEKEGREIAKILVRYCTPGNVAAFGVESFDERVILKNNLLTEPEDILNAVNILNEIGGMRGENGMPYLLPGINLLFGLKGESNETFEINYNYLKEIYNSKNLIRRINIRQAVPFFGTDLNLKDIEKAKKRKNLFVKFKERIRTEIDNPMLKRVLFEGTVLKDVFIELKEKENLYFGRQFGSYPILVGITEKNLEIGNFVDIRVTGYGRRSITGKVVK</sequence>
<dbReference type="PANTHER" id="PTHR43324:SF1">
    <property type="entry name" value="RADICAL SAM CORE DOMAIN-CONTAINING PROTEIN"/>
    <property type="match status" value="1"/>
</dbReference>
<dbReference type="InterPro" id="IPR023404">
    <property type="entry name" value="rSAM_horseshoe"/>
</dbReference>
<keyword evidence="1" id="KW-0004">4Fe-4S</keyword>
<gene>
    <name evidence="8" type="ordered locus">Mevan_1460</name>
</gene>
<dbReference type="HOGENOM" id="CLU_533842_0_0_2"/>
<dbReference type="SFLD" id="SFLDG01082">
    <property type="entry name" value="B12-binding_domain_containing"/>
    <property type="match status" value="1"/>
</dbReference>
<dbReference type="Gene3D" id="3.80.30.20">
    <property type="entry name" value="tm_1862 like domain"/>
    <property type="match status" value="1"/>
</dbReference>
<evidence type="ECO:0000313" key="9">
    <source>
        <dbReference type="Proteomes" id="UP000001107"/>
    </source>
</evidence>
<dbReference type="InterPro" id="IPR007197">
    <property type="entry name" value="rSAM"/>
</dbReference>
<protein>
    <submittedName>
        <fullName evidence="8">Radical SAM domain protein</fullName>
    </submittedName>
</protein>
<evidence type="ECO:0000256" key="5">
    <source>
        <dbReference type="ARBA" id="ARBA00023014"/>
    </source>
</evidence>
<dbReference type="SMART" id="SM00729">
    <property type="entry name" value="Elp3"/>
    <property type="match status" value="1"/>
</dbReference>
<feature type="domain" description="Radical SAM core" evidence="7">
    <location>
        <begin position="179"/>
        <end position="440"/>
    </location>
</feature>
<evidence type="ECO:0000313" key="8">
    <source>
        <dbReference type="EMBL" id="ABR55354.1"/>
    </source>
</evidence>
<dbReference type="KEGG" id="mvn:Mevan_1460"/>
<dbReference type="Proteomes" id="UP000001107">
    <property type="component" value="Chromosome"/>
</dbReference>
<dbReference type="InterPro" id="IPR058240">
    <property type="entry name" value="rSAM_sf"/>
</dbReference>
<keyword evidence="2" id="KW-0949">S-adenosyl-L-methionine</keyword>
<dbReference type="InterPro" id="IPR006638">
    <property type="entry name" value="Elp3/MiaA/NifB-like_rSAM"/>
</dbReference>